<dbReference type="SUPFAM" id="SSF52402">
    <property type="entry name" value="Adenine nucleotide alpha hydrolases-like"/>
    <property type="match status" value="1"/>
</dbReference>
<dbReference type="RefSeq" id="WP_073041445.1">
    <property type="nucleotide sequence ID" value="NZ_FQVB01000043.1"/>
</dbReference>
<dbReference type="EMBL" id="FQVB01000043">
    <property type="protein sequence ID" value="SHG12242.1"/>
    <property type="molecule type" value="Genomic_DNA"/>
</dbReference>
<evidence type="ECO:0000313" key="3">
    <source>
        <dbReference type="Proteomes" id="UP000184076"/>
    </source>
</evidence>
<dbReference type="Proteomes" id="UP000184076">
    <property type="component" value="Unassembled WGS sequence"/>
</dbReference>
<dbReference type="Pfam" id="PF18297">
    <property type="entry name" value="NFACT-R_2"/>
    <property type="match status" value="1"/>
</dbReference>
<gene>
    <name evidence="2" type="ORF">SAMN02745206_03298</name>
</gene>
<dbReference type="InterPro" id="IPR059101">
    <property type="entry name" value="NFACT-R_2"/>
</dbReference>
<dbReference type="OrthoDB" id="9781887at2"/>
<dbReference type="Gene3D" id="3.40.50.620">
    <property type="entry name" value="HUPs"/>
    <property type="match status" value="1"/>
</dbReference>
<keyword evidence="3" id="KW-1185">Reference proteome</keyword>
<feature type="domain" description="NFACT protein RNA binding" evidence="1">
    <location>
        <begin position="226"/>
        <end position="327"/>
    </location>
</feature>
<protein>
    <recommendedName>
        <fullName evidence="1">NFACT protein RNA binding domain-containing protein</fullName>
    </recommendedName>
</protein>
<dbReference type="PANTHER" id="PTHR11933">
    <property type="entry name" value="TRNA 5-METHYLAMINOMETHYL-2-THIOURIDYLATE -METHYLTRANSFERASE"/>
    <property type="match status" value="1"/>
</dbReference>
<evidence type="ECO:0000313" key="2">
    <source>
        <dbReference type="EMBL" id="SHG12242.1"/>
    </source>
</evidence>
<sequence length="329" mass="36015">MKQGKAKGIGLLSGGLDSILAVKVLQEQDLELLGVTFVTPFFGPEPGLKAGRLAGIPVRAVDIGAVHLEMLKNPRYGYGSNMNPCIDCHGLMLREAARILEEEKADFLFTGEVLGQRPMSQRRDALNSVEKLSGLSGRILRPLSAKLLEPTLVEREGLVDREKLLDIHGRGRKRQMELAARYGIKDYPQPGGGCMLTKEGFSRKLRELFTTLPEAGVREVELLKCGRHFRLPGGSILSLGRSKGDNDRLLRLSSDQDAVLKVPSHPGPVGILFGGEGVQRDLQMAARIVTAYSDVGDGEKVDVLWRWGGQEARLTVVNAGRESFAHYLI</sequence>
<organism evidence="2 3">
    <name type="scientific">Desulfacinum infernum DSM 9756</name>
    <dbReference type="NCBI Taxonomy" id="1121391"/>
    <lineage>
        <taxon>Bacteria</taxon>
        <taxon>Pseudomonadati</taxon>
        <taxon>Thermodesulfobacteriota</taxon>
        <taxon>Syntrophobacteria</taxon>
        <taxon>Syntrophobacterales</taxon>
        <taxon>Syntrophobacteraceae</taxon>
        <taxon>Desulfacinum</taxon>
    </lineage>
</organism>
<dbReference type="STRING" id="1121391.SAMN02745206_03298"/>
<accession>A0A1M5H930</accession>
<reference evidence="3" key="1">
    <citation type="submission" date="2016-11" db="EMBL/GenBank/DDBJ databases">
        <authorList>
            <person name="Varghese N."/>
            <person name="Submissions S."/>
        </authorList>
    </citation>
    <scope>NUCLEOTIDE SEQUENCE [LARGE SCALE GENOMIC DNA]</scope>
    <source>
        <strain evidence="3">DSM 9756</strain>
    </source>
</reference>
<dbReference type="InterPro" id="IPR014729">
    <property type="entry name" value="Rossmann-like_a/b/a_fold"/>
</dbReference>
<name>A0A1M5H930_9BACT</name>
<proteinExistence type="predicted"/>
<evidence type="ECO:0000259" key="1">
    <source>
        <dbReference type="Pfam" id="PF18297"/>
    </source>
</evidence>
<dbReference type="PANTHER" id="PTHR11933:SF6">
    <property type="entry name" value="THIL AANH DOMAIN-CONTAINING PROTEIN"/>
    <property type="match status" value="1"/>
</dbReference>
<dbReference type="AlphaFoldDB" id="A0A1M5H930"/>